<dbReference type="STRING" id="195883.A0A482XJH4"/>
<feature type="region of interest" description="Disordered" evidence="1">
    <location>
        <begin position="198"/>
        <end position="413"/>
    </location>
</feature>
<organism evidence="2 3">
    <name type="scientific">Laodelphax striatellus</name>
    <name type="common">Small brown planthopper</name>
    <name type="synonym">Delphax striatella</name>
    <dbReference type="NCBI Taxonomy" id="195883"/>
    <lineage>
        <taxon>Eukaryota</taxon>
        <taxon>Metazoa</taxon>
        <taxon>Ecdysozoa</taxon>
        <taxon>Arthropoda</taxon>
        <taxon>Hexapoda</taxon>
        <taxon>Insecta</taxon>
        <taxon>Pterygota</taxon>
        <taxon>Neoptera</taxon>
        <taxon>Paraneoptera</taxon>
        <taxon>Hemiptera</taxon>
        <taxon>Auchenorrhyncha</taxon>
        <taxon>Fulgoroidea</taxon>
        <taxon>Delphacidae</taxon>
        <taxon>Criomorphinae</taxon>
        <taxon>Laodelphax</taxon>
    </lineage>
</organism>
<feature type="compositionally biased region" description="Basic and acidic residues" evidence="1">
    <location>
        <begin position="502"/>
        <end position="526"/>
    </location>
</feature>
<evidence type="ECO:0000256" key="1">
    <source>
        <dbReference type="SAM" id="MobiDB-lite"/>
    </source>
</evidence>
<feature type="compositionally biased region" description="Basic and acidic residues" evidence="1">
    <location>
        <begin position="550"/>
        <end position="561"/>
    </location>
</feature>
<reference evidence="2 3" key="1">
    <citation type="journal article" date="2017" name="Gigascience">
        <title>Genome sequence of the small brown planthopper, Laodelphax striatellus.</title>
        <authorList>
            <person name="Zhu J."/>
            <person name="Jiang F."/>
            <person name="Wang X."/>
            <person name="Yang P."/>
            <person name="Bao Y."/>
            <person name="Zhao W."/>
            <person name="Wang W."/>
            <person name="Lu H."/>
            <person name="Wang Q."/>
            <person name="Cui N."/>
            <person name="Li J."/>
            <person name="Chen X."/>
            <person name="Luo L."/>
            <person name="Yu J."/>
            <person name="Kang L."/>
            <person name="Cui F."/>
        </authorList>
    </citation>
    <scope>NUCLEOTIDE SEQUENCE [LARGE SCALE GENOMIC DNA]</scope>
    <source>
        <strain evidence="2">Lst14</strain>
    </source>
</reference>
<proteinExistence type="predicted"/>
<feature type="region of interest" description="Disordered" evidence="1">
    <location>
        <begin position="789"/>
        <end position="830"/>
    </location>
</feature>
<feature type="compositionally biased region" description="Low complexity" evidence="1">
    <location>
        <begin position="439"/>
        <end position="452"/>
    </location>
</feature>
<accession>A0A482XJH4</accession>
<feature type="compositionally biased region" description="Basic and acidic residues" evidence="1">
    <location>
        <begin position="457"/>
        <end position="475"/>
    </location>
</feature>
<dbReference type="InParanoid" id="A0A482XJH4"/>
<feature type="compositionally biased region" description="Polar residues" evidence="1">
    <location>
        <begin position="643"/>
        <end position="670"/>
    </location>
</feature>
<feature type="compositionally biased region" description="Basic and acidic residues" evidence="1">
    <location>
        <begin position="789"/>
        <end position="800"/>
    </location>
</feature>
<dbReference type="AlphaFoldDB" id="A0A482XJH4"/>
<feature type="region of interest" description="Disordered" evidence="1">
    <location>
        <begin position="724"/>
        <end position="744"/>
    </location>
</feature>
<dbReference type="Proteomes" id="UP000291343">
    <property type="component" value="Unassembled WGS sequence"/>
</dbReference>
<feature type="region of interest" description="Disordered" evidence="1">
    <location>
        <begin position="56"/>
        <end position="126"/>
    </location>
</feature>
<gene>
    <name evidence="2" type="ORF">LSTR_LSTR008299</name>
</gene>
<feature type="compositionally biased region" description="Basic and acidic residues" evidence="1">
    <location>
        <begin position="305"/>
        <end position="318"/>
    </location>
</feature>
<comment type="caution">
    <text evidence="2">The sequence shown here is derived from an EMBL/GenBank/DDBJ whole genome shotgun (WGS) entry which is preliminary data.</text>
</comment>
<feature type="compositionally biased region" description="Basic and acidic residues" evidence="1">
    <location>
        <begin position="8"/>
        <end position="25"/>
    </location>
</feature>
<sequence length="830" mass="92429">MIKPTSRAIDESEIREMENEVEKSNSDCGVSKSQVTTTEIVSENIDDIGQETKKVRKVKLERQSSKDNSRRTRFAKCTKDESETAVSNNIRSRRLKRETSSQSILKYEEGKDKKSSTNSGVQSEDVLGAEALKLHITEPTEEVARRQEDSKVDLEASLVTETTSQCSTDVNRRSQIVAATGTSDPVDVFVPTTRKIFSPVRRDSKGKASSVISYIVRENPPPDQVPLSPRRVRRRNEQEEKTKLQNKNVEEDDENRRDNFVLPPCWILRETRAQSASPALQRRNFPVPRSREKQAESDPTPNTRKNVEFKIEDGDHISSHNTPVTDDSLVPKPGENSRVQENKFGNYGTPTSPTPPTPPLAKKYSVPNRENLSSESTDKNSSEMKPQPIRKSRTEIGFPPISPIPGRREVKLSKETAPSIRMIIARYNQKVSESQEMLGSKSPDSGSGSPLPWRSPGAERRVRVQMEKYQDEVRRALQGSEGRKHNFSGEVKKSASASFIRSFDKGSVQDRFGRRPSDSLSERQTSEMRYNGILKSSSAGSIKPGTPVPQRREAATLEKLETTTNIPPSQSTVPPALDPPSPENRVLDEDISTIVTPTVIPTSETKCIEENMSKVCSVERTGSRALRIKKAKEEFLSRGPGGTWSTNANVKTDSSNMSSTSEEGWSQTKNRLSRVSCESEASCEGILVSGEEHRQPFDSRLLVKSASAGMINIDSLSFGSILPESTSNSSVPSGSSEQGAGSSKSRFALSNIASRFRKVKMRRHKEKERDKMETVSTLCRQSLLVDIQKRKAADKRDKVSSKSCPSSPVLQKRESNSSWSISPRRIFKPK</sequence>
<feature type="compositionally biased region" description="Basic and acidic residues" evidence="1">
    <location>
        <begin position="56"/>
        <end position="70"/>
    </location>
</feature>
<protein>
    <submittedName>
        <fullName evidence="2">Uncharacterized protein</fullName>
    </submittedName>
</protein>
<feature type="compositionally biased region" description="Basic and acidic residues" evidence="1">
    <location>
        <begin position="106"/>
        <end position="115"/>
    </location>
</feature>
<feature type="region of interest" description="Disordered" evidence="1">
    <location>
        <begin position="1"/>
        <end position="35"/>
    </location>
</feature>
<feature type="compositionally biased region" description="Low complexity" evidence="1">
    <location>
        <begin position="725"/>
        <end position="736"/>
    </location>
</feature>
<feature type="region of interest" description="Disordered" evidence="1">
    <location>
        <begin position="639"/>
        <end position="671"/>
    </location>
</feature>
<feature type="region of interest" description="Disordered" evidence="1">
    <location>
        <begin position="432"/>
        <end position="593"/>
    </location>
</feature>
<dbReference type="EMBL" id="QKKF02007569">
    <property type="protein sequence ID" value="RZF45922.1"/>
    <property type="molecule type" value="Genomic_DNA"/>
</dbReference>
<evidence type="ECO:0000313" key="3">
    <source>
        <dbReference type="Proteomes" id="UP000291343"/>
    </source>
</evidence>
<keyword evidence="3" id="KW-1185">Reference proteome</keyword>
<evidence type="ECO:0000313" key="2">
    <source>
        <dbReference type="EMBL" id="RZF45922.1"/>
    </source>
</evidence>
<feature type="compositionally biased region" description="Polar residues" evidence="1">
    <location>
        <begin position="26"/>
        <end position="35"/>
    </location>
</feature>
<dbReference type="OrthoDB" id="8191083at2759"/>
<name>A0A482XJH4_LAOST</name>